<feature type="transmembrane region" description="Helical" evidence="1">
    <location>
        <begin position="112"/>
        <end position="134"/>
    </location>
</feature>
<gene>
    <name evidence="2" type="ORF">K4G66_07260</name>
</gene>
<keyword evidence="1" id="KW-0472">Membrane</keyword>
<feature type="transmembrane region" description="Helical" evidence="1">
    <location>
        <begin position="68"/>
        <end position="92"/>
    </location>
</feature>
<dbReference type="InterPro" id="IPR018723">
    <property type="entry name" value="DUF2254_membrane"/>
</dbReference>
<feature type="transmembrane region" description="Helical" evidence="1">
    <location>
        <begin position="146"/>
        <end position="166"/>
    </location>
</feature>
<feature type="transmembrane region" description="Helical" evidence="1">
    <location>
        <begin position="21"/>
        <end position="42"/>
    </location>
</feature>
<sequence length="454" mass="51580">MSLHTIHRWLQKSYLRIITSIAFIPSLLACGFLLLSLWTLYIDESSPEKLISYSVSVQNIIHPDSARALLSAITGGMISLMVFSFSMVMIVLSQTASNYSPRVLPNLIGQRFHQVVMGTYLGTILYTIIVLSSIQSKLYAFDVPHLSIVLSTLFGLISLAMFVAFVHSISQHIQIGSIIRNLYSDTLKSLSSYLKNTESITEDELPSAQTWVSINCPVSGYLFGMNKSALKKFCQETDIMVWMALPWGVYVHRWQPLLRVSRQLSEEEKKRLVNIFIFESDEILSQNYAVGFKQLTEIAVKALSPGINDPGTAIEAIDQLATLFTRQMEAQEVPVIKDNQNRLRWIGRPISFEELFTWCWTAIKDYAAQDTVVLYKLIEWLETMVHSDATHHYTSILTSTLSDLIDHIQLNVKSSVDQQNLYQRIQQLLQRSSNRALNKAIQEKISEQWSEASV</sequence>
<dbReference type="AlphaFoldDB" id="A0AA49JH62"/>
<reference evidence="2" key="1">
    <citation type="journal article" date="2023" name="Comput. Struct. Biotechnol. J.">
        <title>Discovery of a novel marine Bacteroidetes with a rich repertoire of carbohydrate-active enzymes.</title>
        <authorList>
            <person name="Chen B."/>
            <person name="Liu G."/>
            <person name="Chen Q."/>
            <person name="Wang H."/>
            <person name="Liu L."/>
            <person name="Tang K."/>
        </authorList>
    </citation>
    <scope>NUCLEOTIDE SEQUENCE</scope>
    <source>
        <strain evidence="2">TK19036</strain>
    </source>
</reference>
<protein>
    <submittedName>
        <fullName evidence="2">DUF2254 domain-containing protein</fullName>
    </submittedName>
</protein>
<reference evidence="2" key="2">
    <citation type="journal article" date="2024" name="Antonie Van Leeuwenhoek">
        <title>Roseihalotalea indica gen. nov., sp. nov., a halophilic Bacteroidetes from mesopelagic Southwest Indian Ocean with higher carbohydrate metabolic potential.</title>
        <authorList>
            <person name="Chen B."/>
            <person name="Zhang M."/>
            <person name="Lin D."/>
            <person name="Ye J."/>
            <person name="Tang K."/>
        </authorList>
    </citation>
    <scope>NUCLEOTIDE SEQUENCE</scope>
    <source>
        <strain evidence="2">TK19036</strain>
    </source>
</reference>
<dbReference type="Pfam" id="PF10011">
    <property type="entry name" value="DUF2254"/>
    <property type="match status" value="1"/>
</dbReference>
<evidence type="ECO:0000313" key="2">
    <source>
        <dbReference type="EMBL" id="WKN38499.1"/>
    </source>
</evidence>
<organism evidence="2">
    <name type="scientific">Roseihalotalea indica</name>
    <dbReference type="NCBI Taxonomy" id="2867963"/>
    <lineage>
        <taxon>Bacteria</taxon>
        <taxon>Pseudomonadati</taxon>
        <taxon>Bacteroidota</taxon>
        <taxon>Cytophagia</taxon>
        <taxon>Cytophagales</taxon>
        <taxon>Catalimonadaceae</taxon>
        <taxon>Roseihalotalea</taxon>
    </lineage>
</organism>
<proteinExistence type="predicted"/>
<name>A0AA49JH62_9BACT</name>
<keyword evidence="1" id="KW-0812">Transmembrane</keyword>
<evidence type="ECO:0000256" key="1">
    <source>
        <dbReference type="SAM" id="Phobius"/>
    </source>
</evidence>
<dbReference type="EMBL" id="CP120682">
    <property type="protein sequence ID" value="WKN38499.1"/>
    <property type="molecule type" value="Genomic_DNA"/>
</dbReference>
<keyword evidence="1" id="KW-1133">Transmembrane helix</keyword>
<accession>A0AA49JH62</accession>